<sequence>MKRDGLDEDMSYDYIELNSTANLGPDDTNKENTFAITPLEAAFFQADDTGDN</sequence>
<gene>
    <name evidence="1" type="primary">jg2107</name>
    <name evidence="1" type="ORF">PAEG_LOCUS3287</name>
</gene>
<evidence type="ECO:0000313" key="2">
    <source>
        <dbReference type="Proteomes" id="UP000838756"/>
    </source>
</evidence>
<proteinExistence type="predicted"/>
<protein>
    <submittedName>
        <fullName evidence="1">Jg2107 protein</fullName>
    </submittedName>
</protein>
<reference evidence="1" key="1">
    <citation type="submission" date="2022-03" db="EMBL/GenBank/DDBJ databases">
        <authorList>
            <person name="Lindestad O."/>
        </authorList>
    </citation>
    <scope>NUCLEOTIDE SEQUENCE</scope>
</reference>
<keyword evidence="2" id="KW-1185">Reference proteome</keyword>
<dbReference type="AlphaFoldDB" id="A0A8S4QKW9"/>
<feature type="non-terminal residue" evidence="1">
    <location>
        <position position="52"/>
    </location>
</feature>
<comment type="caution">
    <text evidence="1">The sequence shown here is derived from an EMBL/GenBank/DDBJ whole genome shotgun (WGS) entry which is preliminary data.</text>
</comment>
<organism evidence="1 2">
    <name type="scientific">Pararge aegeria aegeria</name>
    <dbReference type="NCBI Taxonomy" id="348720"/>
    <lineage>
        <taxon>Eukaryota</taxon>
        <taxon>Metazoa</taxon>
        <taxon>Ecdysozoa</taxon>
        <taxon>Arthropoda</taxon>
        <taxon>Hexapoda</taxon>
        <taxon>Insecta</taxon>
        <taxon>Pterygota</taxon>
        <taxon>Neoptera</taxon>
        <taxon>Endopterygota</taxon>
        <taxon>Lepidoptera</taxon>
        <taxon>Glossata</taxon>
        <taxon>Ditrysia</taxon>
        <taxon>Papilionoidea</taxon>
        <taxon>Nymphalidae</taxon>
        <taxon>Satyrinae</taxon>
        <taxon>Satyrini</taxon>
        <taxon>Parargina</taxon>
        <taxon>Pararge</taxon>
    </lineage>
</organism>
<dbReference type="EMBL" id="CAKXAJ010010416">
    <property type="protein sequence ID" value="CAH2211470.1"/>
    <property type="molecule type" value="Genomic_DNA"/>
</dbReference>
<evidence type="ECO:0000313" key="1">
    <source>
        <dbReference type="EMBL" id="CAH2211470.1"/>
    </source>
</evidence>
<name>A0A8S4QKW9_9NEOP</name>
<dbReference type="Proteomes" id="UP000838756">
    <property type="component" value="Unassembled WGS sequence"/>
</dbReference>
<accession>A0A8S4QKW9</accession>